<evidence type="ECO:0000313" key="1">
    <source>
        <dbReference type="EMBL" id="MTH47028.1"/>
    </source>
</evidence>
<dbReference type="Proteomes" id="UP000477739">
    <property type="component" value="Unassembled WGS sequence"/>
</dbReference>
<dbReference type="AlphaFoldDB" id="A0A6L6IMW1"/>
<name>A0A6L6IMW1_9ENTR</name>
<proteinExistence type="predicted"/>
<dbReference type="InterPro" id="IPR047812">
    <property type="entry name" value="YshB"/>
</dbReference>
<dbReference type="EMBL" id="WMJZ01000015">
    <property type="protein sequence ID" value="MTH47028.1"/>
    <property type="molecule type" value="Genomic_DNA"/>
</dbReference>
<evidence type="ECO:0000313" key="2">
    <source>
        <dbReference type="Proteomes" id="UP000477739"/>
    </source>
</evidence>
<accession>A0A6L6IMW1</accession>
<gene>
    <name evidence="1" type="primary">yshB</name>
    <name evidence="1" type="ORF">GJV78_12330</name>
</gene>
<comment type="caution">
    <text evidence="1">The sequence shown here is derived from an EMBL/GenBank/DDBJ whole genome shotgun (WGS) entry which is preliminary data.</text>
</comment>
<reference evidence="1 2" key="1">
    <citation type="submission" date="2019-11" db="EMBL/GenBank/DDBJ databases">
        <title>Escherichia alba sp. nov. isolated from the gut of plastic-eating superworms Zophobas atratus.</title>
        <authorList>
            <person name="Yang Y."/>
        </authorList>
    </citation>
    <scope>NUCLEOTIDE SEQUENCE [LARGE SCALE GENOMIC DNA]</scope>
    <source>
        <strain evidence="2">BIT-B35</strain>
    </source>
</reference>
<dbReference type="NCBIfam" id="NF033841">
    <property type="entry name" value="small_YshB"/>
    <property type="match status" value="1"/>
</dbReference>
<protein>
    <submittedName>
        <fullName evidence="1">YshB family small membrane protein</fullName>
    </submittedName>
</protein>
<dbReference type="RefSeq" id="WP_155108632.1">
    <property type="nucleotide sequence ID" value="NZ_WMJZ01000015.1"/>
</dbReference>
<organism evidence="1 2">
    <name type="scientific">Intestinirhabdus alba</name>
    <dbReference type="NCBI Taxonomy" id="2899544"/>
    <lineage>
        <taxon>Bacteria</taxon>
        <taxon>Pseudomonadati</taxon>
        <taxon>Pseudomonadota</taxon>
        <taxon>Gammaproteobacteria</taxon>
        <taxon>Enterobacterales</taxon>
        <taxon>Enterobacteriaceae</taxon>
        <taxon>Intestinirhabdus</taxon>
    </lineage>
</organism>
<sequence length="39" mass="3821">MLATLIHLLASGTVDGHTPQTTVAAVLCAALAGLFSQAG</sequence>
<keyword evidence="2" id="KW-1185">Reference proteome</keyword>